<dbReference type="PROSITE" id="PS50002">
    <property type="entry name" value="SH3"/>
    <property type="match status" value="1"/>
</dbReference>
<organism evidence="5 6">
    <name type="scientific">Macrostomum lignano</name>
    <dbReference type="NCBI Taxonomy" id="282301"/>
    <lineage>
        <taxon>Eukaryota</taxon>
        <taxon>Metazoa</taxon>
        <taxon>Spiralia</taxon>
        <taxon>Lophotrochozoa</taxon>
        <taxon>Platyhelminthes</taxon>
        <taxon>Rhabditophora</taxon>
        <taxon>Macrostomorpha</taxon>
        <taxon>Macrostomida</taxon>
        <taxon>Macrostomidae</taxon>
        <taxon>Macrostomum</taxon>
    </lineage>
</organism>
<dbReference type="CDD" id="cd00174">
    <property type="entry name" value="SH3"/>
    <property type="match status" value="1"/>
</dbReference>
<dbReference type="EMBL" id="NIVC01000887">
    <property type="protein sequence ID" value="PAA75402.1"/>
    <property type="molecule type" value="Genomic_DNA"/>
</dbReference>
<feature type="region of interest" description="Disordered" evidence="3">
    <location>
        <begin position="1"/>
        <end position="96"/>
    </location>
</feature>
<name>A0A267FR00_9PLAT</name>
<keyword evidence="6" id="KW-1185">Reference proteome</keyword>
<feature type="region of interest" description="Disordered" evidence="3">
    <location>
        <begin position="198"/>
        <end position="226"/>
    </location>
</feature>
<evidence type="ECO:0000313" key="5">
    <source>
        <dbReference type="EMBL" id="PAA75402.1"/>
    </source>
</evidence>
<reference evidence="5 6" key="1">
    <citation type="submission" date="2017-06" db="EMBL/GenBank/DDBJ databases">
        <title>A platform for efficient transgenesis in Macrostomum lignano, a flatworm model organism for stem cell research.</title>
        <authorList>
            <person name="Berezikov E."/>
        </authorList>
    </citation>
    <scope>NUCLEOTIDE SEQUENCE [LARGE SCALE GENOMIC DNA]</scope>
    <source>
        <strain evidence="5">DV1</strain>
        <tissue evidence="5">Whole organism</tissue>
    </source>
</reference>
<dbReference type="SUPFAM" id="SSF50044">
    <property type="entry name" value="SH3-domain"/>
    <property type="match status" value="1"/>
</dbReference>
<dbReference type="AlphaFoldDB" id="A0A267FR00"/>
<dbReference type="PROSITE" id="PS51257">
    <property type="entry name" value="PROKAR_LIPOPROTEIN"/>
    <property type="match status" value="1"/>
</dbReference>
<dbReference type="Proteomes" id="UP000215902">
    <property type="component" value="Unassembled WGS sequence"/>
</dbReference>
<feature type="compositionally biased region" description="Basic and acidic residues" evidence="3">
    <location>
        <begin position="207"/>
        <end position="226"/>
    </location>
</feature>
<feature type="compositionally biased region" description="Basic residues" evidence="3">
    <location>
        <begin position="85"/>
        <end position="95"/>
    </location>
</feature>
<evidence type="ECO:0000256" key="2">
    <source>
        <dbReference type="PROSITE-ProRule" id="PRU00192"/>
    </source>
</evidence>
<evidence type="ECO:0000313" key="6">
    <source>
        <dbReference type="Proteomes" id="UP000215902"/>
    </source>
</evidence>
<proteinExistence type="predicted"/>
<evidence type="ECO:0000256" key="3">
    <source>
        <dbReference type="SAM" id="MobiDB-lite"/>
    </source>
</evidence>
<evidence type="ECO:0000259" key="4">
    <source>
        <dbReference type="PROSITE" id="PS50002"/>
    </source>
</evidence>
<dbReference type="Pfam" id="PF07653">
    <property type="entry name" value="SH3_2"/>
    <property type="match status" value="1"/>
</dbReference>
<comment type="caution">
    <text evidence="5">The sequence shown here is derived from an EMBL/GenBank/DDBJ whole genome shotgun (WGS) entry which is preliminary data.</text>
</comment>
<protein>
    <recommendedName>
        <fullName evidence="4">SH3 domain-containing protein</fullName>
    </recommendedName>
</protein>
<keyword evidence="1 2" id="KW-0728">SH3 domain</keyword>
<feature type="domain" description="SH3" evidence="4">
    <location>
        <begin position="98"/>
        <end position="158"/>
    </location>
</feature>
<feature type="compositionally biased region" description="Low complexity" evidence="3">
    <location>
        <begin position="64"/>
        <end position="81"/>
    </location>
</feature>
<dbReference type="InterPro" id="IPR001452">
    <property type="entry name" value="SH3_domain"/>
</dbReference>
<dbReference type="SMART" id="SM00326">
    <property type="entry name" value="SH3"/>
    <property type="match status" value="1"/>
</dbReference>
<sequence length="269" mass="28862">MNRPCRSSLPSPLFTACQQQQQQQQTPSRCVPKHSGSPLQGASGDRGSVSNGTSDGAISKPVGSNISVSSSSSSSDTDSGDAAVKKTKTVNRTRRERPVGVRARVLFSFEASGPGELSVTAGQPVRALYHVGKRWLFVLTGAGQVGYIPFLYAAKEAWAPCRPVPSMRRYCREFSPQPAQQPAAADCPGEQRLCLPADLSRPPAMAPEERLPASEESSDSRRGGRDRAACDWSRLGLRCRVLSRRGAAGHRSFNRLLSTGLADLHSTAQ</sequence>
<evidence type="ECO:0000256" key="1">
    <source>
        <dbReference type="ARBA" id="ARBA00022443"/>
    </source>
</evidence>
<gene>
    <name evidence="5" type="ORF">BOX15_Mlig029396g2</name>
</gene>
<accession>A0A267FR00</accession>
<dbReference type="InterPro" id="IPR036028">
    <property type="entry name" value="SH3-like_dom_sf"/>
</dbReference>
<dbReference type="OrthoDB" id="8783038at2759"/>
<dbReference type="Gene3D" id="2.30.30.40">
    <property type="entry name" value="SH3 Domains"/>
    <property type="match status" value="1"/>
</dbReference>